<feature type="compositionally biased region" description="Low complexity" evidence="1">
    <location>
        <begin position="33"/>
        <end position="42"/>
    </location>
</feature>
<feature type="compositionally biased region" description="Acidic residues" evidence="1">
    <location>
        <begin position="362"/>
        <end position="377"/>
    </location>
</feature>
<feature type="region of interest" description="Disordered" evidence="1">
    <location>
        <begin position="360"/>
        <end position="410"/>
    </location>
</feature>
<feature type="compositionally biased region" description="Basic residues" evidence="1">
    <location>
        <begin position="385"/>
        <end position="395"/>
    </location>
</feature>
<dbReference type="Pfam" id="PF23568">
    <property type="entry name" value="ARM_LIN"/>
    <property type="match status" value="1"/>
</dbReference>
<feature type="domain" description="Putative E3 ubiquitin-protein ligase LIN ARM repeats" evidence="4">
    <location>
        <begin position="451"/>
        <end position="611"/>
    </location>
</feature>
<dbReference type="InterPro" id="IPR016024">
    <property type="entry name" value="ARM-type_fold"/>
</dbReference>
<sequence>MASSLQDLLTKEGFRRKKTKKSKLDEHQHRPRSASPSSRTAPVTISLCRDRRSVDLSRQRGRTDPDNSTASHSRRRVLSEKKESESECEYEYKYKEYSTSSASSISGIISTLAGYVGRYINDERVRSGIREKCLGCLKVRKDATHVVFVNLQMGMENVERLAAALNSNNETKIRSLRNSIRLLTMVASLNSAKSRHGFTCGVPNSHLSACAQLYLAVVYKMDRKDRISARHLLQVFIDAPYLARRNLLPDLWEDFFLPHLIHLRAWFNKEVEVLSEIDVVDERKRNNKRLNRVYNDQMDLGTSQFAVYYKDWLKVGGDLPVVPSVLLPPTRSYGIRSGKRSLSASPCSVNRTLYQAVFGDQRDDDDDDYDIEGEDDEKQTGRNHVGGHHRRRHSIGGHENAPSTNRKSTNPFRMLACRNDTYRGVICRSQISKSEPRSSITPKETTVPLINLGRAITLISTSDSLSECETAVRVVSNAWLDSDGDPVVETALSTISVIEGLLEVTLTSKDEEVLELSISILAELVTRNDGNRQVVLNADPQLEIFLRILASKNLFLKVASFLYVLKPKAKQMLSLEWVALVLRVLEFGTDDPQTLFGVKCSPKSAAFYLLDQLLNGFDVDRNVENAREVVTLGGLNLLMTRLETVADAGDRNNVASFLATCVKADGSCRDYLASNMKKASIHQLLVGNQLNTHSLTILLELLCLKRRTQVTNFLLELKNEGCMSTMHVLLVHLQQSPPEQRPLVAAILLHLDLLGDPSRYSVYREEVIDVIVWSLDCTNSRKIQERCSRALLVLGGRFSSIGEPATESWLLKRAGLDESSCPPDLYTSAELSSQEFMGISDEEENETEDWLRKVASVLLSTGKKRLLVALENCIGNGIPCLGRSCLVTVAWMINSLSLLQNATALWSLASSILIPRLLECLNYDRALEERVLATISLLNFARNSECLSKLVPLSRESETLLTDLTRFTWTAKEILFLAQTDTTSSVITLRDSFK</sequence>
<protein>
    <submittedName>
        <fullName evidence="5">U-box domain-containing protein</fullName>
    </submittedName>
</protein>
<dbReference type="PANTHER" id="PTHR35549:SF3">
    <property type="entry name" value="E3 UBIQUITIN-PROTEIN LIGASE LIN"/>
    <property type="match status" value="1"/>
</dbReference>
<accession>A0A0K9PP26</accession>
<dbReference type="EMBL" id="LFYR01000709">
    <property type="protein sequence ID" value="KMZ70823.1"/>
    <property type="molecule type" value="Genomic_DNA"/>
</dbReference>
<dbReference type="Pfam" id="PF23654">
    <property type="entry name" value="ARM_LIN_2nd"/>
    <property type="match status" value="1"/>
</dbReference>
<dbReference type="STRING" id="29655.A0A0K9PP26"/>
<dbReference type="Proteomes" id="UP000036987">
    <property type="component" value="Unassembled WGS sequence"/>
</dbReference>
<dbReference type="PANTHER" id="PTHR35549">
    <property type="entry name" value="OS04G0584500 PROTEIN"/>
    <property type="match status" value="1"/>
</dbReference>
<evidence type="ECO:0000256" key="1">
    <source>
        <dbReference type="SAM" id="MobiDB-lite"/>
    </source>
</evidence>
<dbReference type="InterPro" id="IPR056512">
    <property type="entry name" value="LIN_N"/>
</dbReference>
<dbReference type="OMA" id="PQEAAYY"/>
<feature type="compositionally biased region" description="Basic and acidic residues" evidence="1">
    <location>
        <begin position="48"/>
        <end position="65"/>
    </location>
</feature>
<evidence type="ECO:0000313" key="6">
    <source>
        <dbReference type="Proteomes" id="UP000036987"/>
    </source>
</evidence>
<evidence type="ECO:0000313" key="5">
    <source>
        <dbReference type="EMBL" id="KMZ70823.1"/>
    </source>
</evidence>
<dbReference type="SUPFAM" id="SSF48371">
    <property type="entry name" value="ARM repeat"/>
    <property type="match status" value="1"/>
</dbReference>
<dbReference type="Pfam" id="PF23628">
    <property type="entry name" value="ARM_LIN_C"/>
    <property type="match status" value="1"/>
</dbReference>
<name>A0A0K9PP26_ZOSMR</name>
<evidence type="ECO:0000259" key="4">
    <source>
        <dbReference type="Pfam" id="PF23654"/>
    </source>
</evidence>
<dbReference type="InterPro" id="IPR056514">
    <property type="entry name" value="ARM_LIN_2nd"/>
</dbReference>
<dbReference type="OrthoDB" id="635642at2759"/>
<dbReference type="InterPro" id="IPR055566">
    <property type="entry name" value="ARM_LIN"/>
</dbReference>
<dbReference type="InterPro" id="IPR011989">
    <property type="entry name" value="ARM-like"/>
</dbReference>
<dbReference type="AlphaFoldDB" id="A0A0K9PP26"/>
<comment type="caution">
    <text evidence="5">The sequence shown here is derived from an EMBL/GenBank/DDBJ whole genome shotgun (WGS) entry which is preliminary data.</text>
</comment>
<feature type="domain" description="Putative E3 ubiquitin-protein ligase LIN ARM-like" evidence="3">
    <location>
        <begin position="612"/>
        <end position="975"/>
    </location>
</feature>
<dbReference type="Gene3D" id="1.25.10.10">
    <property type="entry name" value="Leucine-rich Repeat Variant"/>
    <property type="match status" value="1"/>
</dbReference>
<keyword evidence="6" id="KW-1185">Reference proteome</keyword>
<gene>
    <name evidence="5" type="ORF">ZOSMA_193G00540</name>
</gene>
<organism evidence="5 6">
    <name type="scientific">Zostera marina</name>
    <name type="common">Eelgrass</name>
    <dbReference type="NCBI Taxonomy" id="29655"/>
    <lineage>
        <taxon>Eukaryota</taxon>
        <taxon>Viridiplantae</taxon>
        <taxon>Streptophyta</taxon>
        <taxon>Embryophyta</taxon>
        <taxon>Tracheophyta</taxon>
        <taxon>Spermatophyta</taxon>
        <taxon>Magnoliopsida</taxon>
        <taxon>Liliopsida</taxon>
        <taxon>Zosteraceae</taxon>
        <taxon>Zostera</taxon>
    </lineage>
</organism>
<proteinExistence type="predicted"/>
<evidence type="ECO:0000259" key="3">
    <source>
        <dbReference type="Pfam" id="PF23628"/>
    </source>
</evidence>
<reference evidence="6" key="1">
    <citation type="journal article" date="2016" name="Nature">
        <title>The genome of the seagrass Zostera marina reveals angiosperm adaptation to the sea.</title>
        <authorList>
            <person name="Olsen J.L."/>
            <person name="Rouze P."/>
            <person name="Verhelst B."/>
            <person name="Lin Y.-C."/>
            <person name="Bayer T."/>
            <person name="Collen J."/>
            <person name="Dattolo E."/>
            <person name="De Paoli E."/>
            <person name="Dittami S."/>
            <person name="Maumus F."/>
            <person name="Michel G."/>
            <person name="Kersting A."/>
            <person name="Lauritano C."/>
            <person name="Lohaus R."/>
            <person name="Toepel M."/>
            <person name="Tonon T."/>
            <person name="Vanneste K."/>
            <person name="Amirebrahimi M."/>
            <person name="Brakel J."/>
            <person name="Bostroem C."/>
            <person name="Chovatia M."/>
            <person name="Grimwood J."/>
            <person name="Jenkins J.W."/>
            <person name="Jueterbock A."/>
            <person name="Mraz A."/>
            <person name="Stam W.T."/>
            <person name="Tice H."/>
            <person name="Bornberg-Bauer E."/>
            <person name="Green P.J."/>
            <person name="Pearson G.A."/>
            <person name="Procaccini G."/>
            <person name="Duarte C.M."/>
            <person name="Schmutz J."/>
            <person name="Reusch T.B.H."/>
            <person name="Van de Peer Y."/>
        </authorList>
    </citation>
    <scope>NUCLEOTIDE SEQUENCE [LARGE SCALE GENOMIC DNA]</scope>
    <source>
        <strain evidence="6">cv. Finnish</strain>
    </source>
</reference>
<feature type="domain" description="Putative E3 ubiquitin-protein ligase LIN N-terminal" evidence="2">
    <location>
        <begin position="105"/>
        <end position="328"/>
    </location>
</feature>
<feature type="compositionally biased region" description="Polar residues" evidence="1">
    <location>
        <begin position="401"/>
        <end position="410"/>
    </location>
</feature>
<feature type="region of interest" description="Disordered" evidence="1">
    <location>
        <begin position="1"/>
        <end position="82"/>
    </location>
</feature>
<evidence type="ECO:0000259" key="2">
    <source>
        <dbReference type="Pfam" id="PF23568"/>
    </source>
</evidence>